<dbReference type="AlphaFoldDB" id="C7PWQ4"/>
<proteinExistence type="predicted"/>
<dbReference type="PANTHER" id="PTHR35176">
    <property type="entry name" value="HEME OXYGENASE HI_0854-RELATED"/>
    <property type="match status" value="1"/>
</dbReference>
<dbReference type="GO" id="GO:0005829">
    <property type="term" value="C:cytosol"/>
    <property type="evidence" value="ECO:0007669"/>
    <property type="project" value="TreeGrafter"/>
</dbReference>
<keyword evidence="1" id="KW-0560">Oxidoreductase</keyword>
<evidence type="ECO:0000256" key="1">
    <source>
        <dbReference type="ARBA" id="ARBA00023002"/>
    </source>
</evidence>
<dbReference type="Gene3D" id="2.30.110.10">
    <property type="entry name" value="Electron Transport, Fmn-binding Protein, Chain A"/>
    <property type="match status" value="1"/>
</dbReference>
<dbReference type="GO" id="GO:0016627">
    <property type="term" value="F:oxidoreductase activity, acting on the CH-CH group of donors"/>
    <property type="evidence" value="ECO:0007669"/>
    <property type="project" value="TreeGrafter"/>
</dbReference>
<dbReference type="GO" id="GO:0070967">
    <property type="term" value="F:coenzyme F420 binding"/>
    <property type="evidence" value="ECO:0007669"/>
    <property type="project" value="TreeGrafter"/>
</dbReference>
<organism evidence="3 4">
    <name type="scientific">Catenulispora acidiphila (strain DSM 44928 / JCM 14897 / NBRC 102108 / NRRL B-24433 / ID139908)</name>
    <dbReference type="NCBI Taxonomy" id="479433"/>
    <lineage>
        <taxon>Bacteria</taxon>
        <taxon>Bacillati</taxon>
        <taxon>Actinomycetota</taxon>
        <taxon>Actinomycetes</taxon>
        <taxon>Catenulisporales</taxon>
        <taxon>Catenulisporaceae</taxon>
        <taxon>Catenulispora</taxon>
    </lineage>
</organism>
<dbReference type="InterPro" id="IPR011576">
    <property type="entry name" value="Pyridox_Oxase_N"/>
</dbReference>
<evidence type="ECO:0000313" key="4">
    <source>
        <dbReference type="Proteomes" id="UP000000851"/>
    </source>
</evidence>
<name>C7PWQ4_CATAD</name>
<dbReference type="InterPro" id="IPR024031">
    <property type="entry name" value="MSMEG_5819/OxyR"/>
</dbReference>
<keyword evidence="4" id="KW-1185">Reference proteome</keyword>
<dbReference type="NCBIfam" id="TIGR04023">
    <property type="entry name" value="PPOX_MSMEG_5819"/>
    <property type="match status" value="1"/>
</dbReference>
<dbReference type="KEGG" id="cai:Caci_6484"/>
<accession>C7PWQ4</accession>
<evidence type="ECO:0000313" key="3">
    <source>
        <dbReference type="EMBL" id="ACU75334.1"/>
    </source>
</evidence>
<reference evidence="3 4" key="1">
    <citation type="journal article" date="2009" name="Stand. Genomic Sci.">
        <title>Complete genome sequence of Catenulispora acidiphila type strain (ID 139908).</title>
        <authorList>
            <person name="Copeland A."/>
            <person name="Lapidus A."/>
            <person name="Glavina Del Rio T."/>
            <person name="Nolan M."/>
            <person name="Lucas S."/>
            <person name="Chen F."/>
            <person name="Tice H."/>
            <person name="Cheng J.F."/>
            <person name="Bruce D."/>
            <person name="Goodwin L."/>
            <person name="Pitluck S."/>
            <person name="Mikhailova N."/>
            <person name="Pati A."/>
            <person name="Ivanova N."/>
            <person name="Mavromatis K."/>
            <person name="Chen A."/>
            <person name="Palaniappan K."/>
            <person name="Chain P."/>
            <person name="Land M."/>
            <person name="Hauser L."/>
            <person name="Chang Y.J."/>
            <person name="Jeffries C.D."/>
            <person name="Chertkov O."/>
            <person name="Brettin T."/>
            <person name="Detter J.C."/>
            <person name="Han C."/>
            <person name="Ali Z."/>
            <person name="Tindall B.J."/>
            <person name="Goker M."/>
            <person name="Bristow J."/>
            <person name="Eisen J.A."/>
            <person name="Markowitz V."/>
            <person name="Hugenholtz P."/>
            <person name="Kyrpides N.C."/>
            <person name="Klenk H.P."/>
        </authorList>
    </citation>
    <scope>NUCLEOTIDE SEQUENCE [LARGE SCALE GENOMIC DNA]</scope>
    <source>
        <strain evidence="4">DSM 44928 / JCM 14897 / NBRC 102108 / NRRL B-24433 / ID139908</strain>
    </source>
</reference>
<dbReference type="EMBL" id="CP001700">
    <property type="protein sequence ID" value="ACU75334.1"/>
    <property type="molecule type" value="Genomic_DNA"/>
</dbReference>
<dbReference type="Pfam" id="PF01243">
    <property type="entry name" value="PNPOx_N"/>
    <property type="match status" value="1"/>
</dbReference>
<dbReference type="SUPFAM" id="SSF50475">
    <property type="entry name" value="FMN-binding split barrel"/>
    <property type="match status" value="1"/>
</dbReference>
<dbReference type="InterPro" id="IPR052019">
    <property type="entry name" value="F420H2_bilvrd_red/Heme_oxyg"/>
</dbReference>
<feature type="domain" description="Pyridoxamine 5'-phosphate oxidase N-terminal" evidence="2">
    <location>
        <begin position="8"/>
        <end position="101"/>
    </location>
</feature>
<dbReference type="OrthoDB" id="3693562at2"/>
<dbReference type="eggNOG" id="COG3467">
    <property type="taxonomic scope" value="Bacteria"/>
</dbReference>
<gene>
    <name evidence="3" type="ordered locus">Caci_6484</name>
</gene>
<dbReference type="HOGENOM" id="CLU_125990_1_0_11"/>
<dbReference type="PANTHER" id="PTHR35176:SF6">
    <property type="entry name" value="HEME OXYGENASE HI_0854-RELATED"/>
    <property type="match status" value="1"/>
</dbReference>
<dbReference type="InterPro" id="IPR012349">
    <property type="entry name" value="Split_barrel_FMN-bd"/>
</dbReference>
<dbReference type="STRING" id="479433.Caci_6484"/>
<evidence type="ECO:0000259" key="2">
    <source>
        <dbReference type="Pfam" id="PF01243"/>
    </source>
</evidence>
<dbReference type="RefSeq" id="WP_015795063.1">
    <property type="nucleotide sequence ID" value="NC_013131.1"/>
</dbReference>
<sequence>MPDTEPFTESQLAYLATQRLGRLATIRPDGSPQNSPVGFRVNTRLGTIDIGGMNMTASKKFRNVRLNDRVSLVIDDIASANPWRVRACEIRGRAEALEDPEFPAIGGPIIRIHPTRIVSWGL</sequence>
<dbReference type="Proteomes" id="UP000000851">
    <property type="component" value="Chromosome"/>
</dbReference>
<dbReference type="InParanoid" id="C7PWQ4"/>
<protein>
    <submittedName>
        <fullName evidence="3">Pyridoxamine 5'-phosphate oxidase-related FMN-binding</fullName>
    </submittedName>
</protein>